<organism evidence="1 2">
    <name type="scientific">Pluteus cervinus</name>
    <dbReference type="NCBI Taxonomy" id="181527"/>
    <lineage>
        <taxon>Eukaryota</taxon>
        <taxon>Fungi</taxon>
        <taxon>Dikarya</taxon>
        <taxon>Basidiomycota</taxon>
        <taxon>Agaricomycotina</taxon>
        <taxon>Agaricomycetes</taxon>
        <taxon>Agaricomycetidae</taxon>
        <taxon>Agaricales</taxon>
        <taxon>Pluteineae</taxon>
        <taxon>Pluteaceae</taxon>
        <taxon>Pluteus</taxon>
    </lineage>
</organism>
<keyword evidence="2" id="KW-1185">Reference proteome</keyword>
<protein>
    <submittedName>
        <fullName evidence="1">Terpenoid synthase</fullName>
    </submittedName>
</protein>
<evidence type="ECO:0000313" key="1">
    <source>
        <dbReference type="EMBL" id="TFK77509.1"/>
    </source>
</evidence>
<gene>
    <name evidence="1" type="ORF">BDN72DRAFT_830675</name>
</gene>
<proteinExistence type="predicted"/>
<accession>A0ACD3BI76</accession>
<name>A0ACD3BI76_9AGAR</name>
<evidence type="ECO:0000313" key="2">
    <source>
        <dbReference type="Proteomes" id="UP000308600"/>
    </source>
</evidence>
<dbReference type="Proteomes" id="UP000308600">
    <property type="component" value="Unassembled WGS sequence"/>
</dbReference>
<reference evidence="1 2" key="1">
    <citation type="journal article" date="2019" name="Nat. Ecol. Evol.">
        <title>Megaphylogeny resolves global patterns of mushroom evolution.</title>
        <authorList>
            <person name="Varga T."/>
            <person name="Krizsan K."/>
            <person name="Foldi C."/>
            <person name="Dima B."/>
            <person name="Sanchez-Garcia M."/>
            <person name="Sanchez-Ramirez S."/>
            <person name="Szollosi G.J."/>
            <person name="Szarkandi J.G."/>
            <person name="Papp V."/>
            <person name="Albert L."/>
            <person name="Andreopoulos W."/>
            <person name="Angelini C."/>
            <person name="Antonin V."/>
            <person name="Barry K.W."/>
            <person name="Bougher N.L."/>
            <person name="Buchanan P."/>
            <person name="Buyck B."/>
            <person name="Bense V."/>
            <person name="Catcheside P."/>
            <person name="Chovatia M."/>
            <person name="Cooper J."/>
            <person name="Damon W."/>
            <person name="Desjardin D."/>
            <person name="Finy P."/>
            <person name="Geml J."/>
            <person name="Haridas S."/>
            <person name="Hughes K."/>
            <person name="Justo A."/>
            <person name="Karasinski D."/>
            <person name="Kautmanova I."/>
            <person name="Kiss B."/>
            <person name="Kocsube S."/>
            <person name="Kotiranta H."/>
            <person name="LaButti K.M."/>
            <person name="Lechner B.E."/>
            <person name="Liimatainen K."/>
            <person name="Lipzen A."/>
            <person name="Lukacs Z."/>
            <person name="Mihaltcheva S."/>
            <person name="Morgado L.N."/>
            <person name="Niskanen T."/>
            <person name="Noordeloos M.E."/>
            <person name="Ohm R.A."/>
            <person name="Ortiz-Santana B."/>
            <person name="Ovrebo C."/>
            <person name="Racz N."/>
            <person name="Riley R."/>
            <person name="Savchenko A."/>
            <person name="Shiryaev A."/>
            <person name="Soop K."/>
            <person name="Spirin V."/>
            <person name="Szebenyi C."/>
            <person name="Tomsovsky M."/>
            <person name="Tulloss R.E."/>
            <person name="Uehling J."/>
            <person name="Grigoriev I.V."/>
            <person name="Vagvolgyi C."/>
            <person name="Papp T."/>
            <person name="Martin F.M."/>
            <person name="Miettinen O."/>
            <person name="Hibbett D.S."/>
            <person name="Nagy L.G."/>
        </authorList>
    </citation>
    <scope>NUCLEOTIDE SEQUENCE [LARGE SCALE GENOMIC DNA]</scope>
    <source>
        <strain evidence="1 2">NL-1719</strain>
    </source>
</reference>
<sequence>MRGKFRIRIPNEFPRLIHLGHAGHHQLSLRFWPIILSSTCSLSRSYAHRPPDPIYSWVNSNMPRPPSLRPLSSKILAQQSWVTRHRCRRHYSALAQKVEQTVRPISDPLPIPEDPLFLPQSKPRPKTPKTKTNLPTLRPTTTKPDPFTLLSSELSQVQGNLLNLLGAAHPGLDQVVQCYFLNPAKQIRPLLVLLFSRATNGLGSDWESKKLRADEEGERRLMEELNRPLRQAETLNEWNPSMPDHTASFQDVFELRKPPSSRGTGLRLITPEILPPSYSIHRTQPTSLVDPCILPSQLRLAHIMEMVYVSSLLHEQILDESSSSSNSGSSSSDSDAGLGNKLSILGGDFLLGRASTALSRLGSSEVVELIATVLSNLVEGEILQMHRITTPTLKGGVYPGPTSIDEAWRLYLKKTYFKTASLMAKGARAAAVLGGCREDDLWGDVAYNFSRNFGTAYQLVKDTREYDITSPSLKPGLASGPALYASEEYPELRPLIERNFSHEGDIEQVLNYVNKSSGIERTRTLAEAYADRARQTLQLLPESDTRLALEALTDQVTTRTW</sequence>
<dbReference type="EMBL" id="ML208259">
    <property type="protein sequence ID" value="TFK77509.1"/>
    <property type="molecule type" value="Genomic_DNA"/>
</dbReference>